<dbReference type="InterPro" id="IPR036390">
    <property type="entry name" value="WH_DNA-bd_sf"/>
</dbReference>
<protein>
    <submittedName>
        <fullName evidence="6">Lrp/AsnC family transcriptional regulator</fullName>
    </submittedName>
</protein>
<dbReference type="GO" id="GO:0043200">
    <property type="term" value="P:response to amino acid"/>
    <property type="evidence" value="ECO:0007669"/>
    <property type="project" value="TreeGrafter"/>
</dbReference>
<dbReference type="GO" id="GO:0005829">
    <property type="term" value="C:cytosol"/>
    <property type="evidence" value="ECO:0007669"/>
    <property type="project" value="TreeGrafter"/>
</dbReference>
<dbReference type="InterPro" id="IPR036388">
    <property type="entry name" value="WH-like_DNA-bd_sf"/>
</dbReference>
<dbReference type="Pfam" id="PF01037">
    <property type="entry name" value="AsnC_trans_reg"/>
    <property type="match status" value="1"/>
</dbReference>
<dbReference type="Gene3D" id="3.30.70.920">
    <property type="match status" value="1"/>
</dbReference>
<feature type="domain" description="HTH asnC-type" evidence="5">
    <location>
        <begin position="16"/>
        <end position="55"/>
    </location>
</feature>
<dbReference type="Pfam" id="PF13404">
    <property type="entry name" value="HTH_AsnC-type"/>
    <property type="match status" value="2"/>
</dbReference>
<dbReference type="InterPro" id="IPR011008">
    <property type="entry name" value="Dimeric_a/b-barrel"/>
</dbReference>
<evidence type="ECO:0000256" key="1">
    <source>
        <dbReference type="ARBA" id="ARBA00023015"/>
    </source>
</evidence>
<reference evidence="6" key="1">
    <citation type="submission" date="2022-10" db="EMBL/GenBank/DDBJ databases">
        <title>The complete genomes of actinobacterial strains from the NBC collection.</title>
        <authorList>
            <person name="Joergensen T.S."/>
            <person name="Alvarez Arevalo M."/>
            <person name="Sterndorff E.B."/>
            <person name="Faurdal D."/>
            <person name="Vuksanovic O."/>
            <person name="Mourched A.-S."/>
            <person name="Charusanti P."/>
            <person name="Shaw S."/>
            <person name="Blin K."/>
            <person name="Weber T."/>
        </authorList>
    </citation>
    <scope>NUCLEOTIDE SEQUENCE</scope>
    <source>
        <strain evidence="6">NBC_00119</strain>
    </source>
</reference>
<dbReference type="EMBL" id="CP108195">
    <property type="protein sequence ID" value="WTS17693.1"/>
    <property type="molecule type" value="Genomic_DNA"/>
</dbReference>
<name>A0AAU1UKE4_9ACTN</name>
<keyword evidence="2" id="KW-0238">DNA-binding</keyword>
<dbReference type="InterPro" id="IPR019887">
    <property type="entry name" value="Tscrpt_reg_AsnC/Lrp_C"/>
</dbReference>
<evidence type="ECO:0000259" key="4">
    <source>
        <dbReference type="Pfam" id="PF01037"/>
    </source>
</evidence>
<keyword evidence="3" id="KW-0804">Transcription</keyword>
<keyword evidence="1" id="KW-0805">Transcription regulation</keyword>
<evidence type="ECO:0000313" key="6">
    <source>
        <dbReference type="EMBL" id="WTS17693.1"/>
    </source>
</evidence>
<evidence type="ECO:0000259" key="5">
    <source>
        <dbReference type="Pfam" id="PF13404"/>
    </source>
</evidence>
<dbReference type="SMART" id="SM00344">
    <property type="entry name" value="HTH_ASNC"/>
    <property type="match status" value="2"/>
</dbReference>
<dbReference type="AlphaFoldDB" id="A0AAU1UKE4"/>
<proteinExistence type="predicted"/>
<dbReference type="SUPFAM" id="SSF46785">
    <property type="entry name" value="Winged helix' DNA-binding domain"/>
    <property type="match status" value="2"/>
</dbReference>
<sequence length="344" mass="37095">MIETVGGLGEIQTFEETDLALVDALQTDPRAPWSRIGPAVGVDATTAARRWARLERAGLAWVTAYAGPATATVGYVEVTCRPRRLAELSERLTALPWVASVEHVVGDFDLFLTVVAPDLSALGRRIGTDLGPLPGVRATRTRLGVRIYQEGSGWKVRALEPAGRARLAAPRPAGRPGGGPFAHVPRGDVDRRLLEALGADGRVGWAELAARTGLSESTVRRRISRELRDRDILVRCDLAQQTAGWPGIATYRAVVPHGELDATGGALARLPQIRLCASVTGSCNLLFSVWLRDLDGITALESLLDERFPRLTVQDRTVTLRTAKRMGRLLGEDGRAVGHVALGF</sequence>
<accession>A0AAU1UKE4</accession>
<feature type="domain" description="Transcription regulator AsnC/Lrp ligand binding" evidence="4">
    <location>
        <begin position="76"/>
        <end position="142"/>
    </location>
</feature>
<evidence type="ECO:0000256" key="3">
    <source>
        <dbReference type="ARBA" id="ARBA00023163"/>
    </source>
</evidence>
<dbReference type="GO" id="GO:0043565">
    <property type="term" value="F:sequence-specific DNA binding"/>
    <property type="evidence" value="ECO:0007669"/>
    <property type="project" value="InterPro"/>
</dbReference>
<dbReference type="PANTHER" id="PTHR30154">
    <property type="entry name" value="LEUCINE-RESPONSIVE REGULATORY PROTEIN"/>
    <property type="match status" value="1"/>
</dbReference>
<evidence type="ECO:0000256" key="2">
    <source>
        <dbReference type="ARBA" id="ARBA00023125"/>
    </source>
</evidence>
<feature type="domain" description="HTH asnC-type" evidence="5">
    <location>
        <begin position="188"/>
        <end position="225"/>
    </location>
</feature>
<gene>
    <name evidence="6" type="ORF">OHU69_45720</name>
</gene>
<dbReference type="InterPro" id="IPR000485">
    <property type="entry name" value="AsnC-type_HTH_dom"/>
</dbReference>
<dbReference type="Gene3D" id="1.10.10.10">
    <property type="entry name" value="Winged helix-like DNA-binding domain superfamily/Winged helix DNA-binding domain"/>
    <property type="match status" value="2"/>
</dbReference>
<dbReference type="PRINTS" id="PR00033">
    <property type="entry name" value="HTHASNC"/>
</dbReference>
<organism evidence="6">
    <name type="scientific">Streptomyces sp. NBC_00119</name>
    <dbReference type="NCBI Taxonomy" id="2975659"/>
    <lineage>
        <taxon>Bacteria</taxon>
        <taxon>Bacillati</taxon>
        <taxon>Actinomycetota</taxon>
        <taxon>Actinomycetes</taxon>
        <taxon>Kitasatosporales</taxon>
        <taxon>Streptomycetaceae</taxon>
        <taxon>Streptomyces</taxon>
    </lineage>
</organism>
<dbReference type="PANTHER" id="PTHR30154:SF34">
    <property type="entry name" value="TRANSCRIPTIONAL REGULATOR AZLB"/>
    <property type="match status" value="1"/>
</dbReference>
<dbReference type="InterPro" id="IPR019888">
    <property type="entry name" value="Tscrpt_reg_AsnC-like"/>
</dbReference>
<dbReference type="SUPFAM" id="SSF54909">
    <property type="entry name" value="Dimeric alpha+beta barrel"/>
    <property type="match status" value="1"/>
</dbReference>